<proteinExistence type="predicted"/>
<dbReference type="SUPFAM" id="SSF54909">
    <property type="entry name" value="Dimeric alpha+beta barrel"/>
    <property type="match status" value="1"/>
</dbReference>
<dbReference type="Gene3D" id="3.30.70.1060">
    <property type="entry name" value="Dimeric alpha+beta barrel"/>
    <property type="match status" value="1"/>
</dbReference>
<feature type="chain" id="PRO_5030524533" description="YCII-related domain-containing protein" evidence="1">
    <location>
        <begin position="24"/>
        <end position="135"/>
    </location>
</feature>
<accession>A0A7S1XTY7</accession>
<protein>
    <recommendedName>
        <fullName evidence="3">YCII-related domain-containing protein</fullName>
    </recommendedName>
</protein>
<dbReference type="PANTHER" id="PTHR33606">
    <property type="entry name" value="PROTEIN YCII"/>
    <property type="match status" value="1"/>
</dbReference>
<name>A0A7S1XTY7_9STRA</name>
<organism evidence="2">
    <name type="scientific">Phaeomonas parva</name>
    <dbReference type="NCBI Taxonomy" id="124430"/>
    <lineage>
        <taxon>Eukaryota</taxon>
        <taxon>Sar</taxon>
        <taxon>Stramenopiles</taxon>
        <taxon>Ochrophyta</taxon>
        <taxon>Pinguiophyceae</taxon>
        <taxon>Pinguiochrysidales</taxon>
        <taxon>Pinguiochrysidaceae</taxon>
        <taxon>Phaeomonas</taxon>
    </lineage>
</organism>
<reference evidence="2" key="1">
    <citation type="submission" date="2021-01" db="EMBL/GenBank/DDBJ databases">
        <authorList>
            <person name="Corre E."/>
            <person name="Pelletier E."/>
            <person name="Niang G."/>
            <person name="Scheremetjew M."/>
            <person name="Finn R."/>
            <person name="Kale V."/>
            <person name="Holt S."/>
            <person name="Cochrane G."/>
            <person name="Meng A."/>
            <person name="Brown T."/>
            <person name="Cohen L."/>
        </authorList>
    </citation>
    <scope>NUCLEOTIDE SEQUENCE</scope>
    <source>
        <strain evidence="2">CCMP2877</strain>
    </source>
</reference>
<gene>
    <name evidence="2" type="ORF">PPAR1163_LOCUS20457</name>
</gene>
<dbReference type="InterPro" id="IPR051807">
    <property type="entry name" value="Sec-metab_biosynth-assoc"/>
</dbReference>
<evidence type="ECO:0000256" key="1">
    <source>
        <dbReference type="SAM" id="SignalP"/>
    </source>
</evidence>
<dbReference type="InterPro" id="IPR011008">
    <property type="entry name" value="Dimeric_a/b-barrel"/>
</dbReference>
<dbReference type="EMBL" id="HBGJ01032383">
    <property type="protein sequence ID" value="CAD9262076.1"/>
    <property type="molecule type" value="Transcribed_RNA"/>
</dbReference>
<evidence type="ECO:0000313" key="2">
    <source>
        <dbReference type="EMBL" id="CAD9262076.1"/>
    </source>
</evidence>
<keyword evidence="1" id="KW-0732">Signal</keyword>
<evidence type="ECO:0008006" key="3">
    <source>
        <dbReference type="Google" id="ProtNLM"/>
    </source>
</evidence>
<dbReference type="AlphaFoldDB" id="A0A7S1XTY7"/>
<feature type="signal peptide" evidence="1">
    <location>
        <begin position="1"/>
        <end position="23"/>
    </location>
</feature>
<sequence length="135" mass="14536">MSENSGFAMALSLFLGGAVASWAARPLVRALTTSAPKPIKYIVLRYTYVENMLERRGPYRAEHLANAKAASEKGWCAIAGAYDPCDGAVLLFNADKCSVADVENFAKADPYVTAGLAQWNVVHYNAVCGTLMSKL</sequence>
<dbReference type="PANTHER" id="PTHR33606:SF3">
    <property type="entry name" value="PROTEIN YCII"/>
    <property type="match status" value="1"/>
</dbReference>